<organism evidence="1 2">
    <name type="scientific">Nocardioides deserti</name>
    <dbReference type="NCBI Taxonomy" id="1588644"/>
    <lineage>
        <taxon>Bacteria</taxon>
        <taxon>Bacillati</taxon>
        <taxon>Actinomycetota</taxon>
        <taxon>Actinomycetes</taxon>
        <taxon>Propionibacteriales</taxon>
        <taxon>Nocardioidaceae</taxon>
        <taxon>Nocardioides</taxon>
    </lineage>
</organism>
<dbReference type="NCBIfam" id="TIGR03882">
    <property type="entry name" value="cyclo_dehyd_2"/>
    <property type="match status" value="1"/>
</dbReference>
<name>A0ABR6U8S6_9ACTN</name>
<dbReference type="Proteomes" id="UP000604001">
    <property type="component" value="Unassembled WGS sequence"/>
</dbReference>
<dbReference type="EMBL" id="JACMYC010000005">
    <property type="protein sequence ID" value="MBC2960846.1"/>
    <property type="molecule type" value="Genomic_DNA"/>
</dbReference>
<evidence type="ECO:0000313" key="1">
    <source>
        <dbReference type="EMBL" id="MBC2960846.1"/>
    </source>
</evidence>
<evidence type="ECO:0000313" key="2">
    <source>
        <dbReference type="Proteomes" id="UP000604001"/>
    </source>
</evidence>
<comment type="caution">
    <text evidence="1">The sequence shown here is derived from an EMBL/GenBank/DDBJ whole genome shotgun (WGS) entry which is preliminary data.</text>
</comment>
<sequence length="278" mass="28604">MSRTLRPGLVVARRDDGHLQVGLDPPRRVVLPDSAEVRRVLDAVVRGARPEGGPVADRVLVGLEAAGLLVDARPGGRASVEAARARHGDDAARRLARRAATSISVDAPPALVEQVVPLLVAAGLPVTAPGSASVHVALAPGVVARDRLDGCLRAGVPHLAVAGREGGCTVGPFVVPGRTGCLRCADARRAEADPRRAVVLEQLARAPAAACDPVVVALALAWAVRDLVAWAEGDQPSTWGAAYELGGVVPERVTVDPHPHCGCAWADLGTDLGVARTA</sequence>
<reference evidence="1 2" key="1">
    <citation type="submission" date="2020-08" db="EMBL/GenBank/DDBJ databases">
        <title>novel species in genus Nocardioides.</title>
        <authorList>
            <person name="Zhang G."/>
        </authorList>
    </citation>
    <scope>NUCLEOTIDE SEQUENCE [LARGE SCALE GENOMIC DNA]</scope>
    <source>
        <strain evidence="1 2">SC8A-24</strain>
    </source>
</reference>
<gene>
    <name evidence="1" type="ORF">H7344_11145</name>
</gene>
<proteinExistence type="predicted"/>
<keyword evidence="2" id="KW-1185">Reference proteome</keyword>
<accession>A0ABR6U8S6</accession>
<protein>
    <submittedName>
        <fullName evidence="1">TOMM leader peptide-binding protein</fullName>
    </submittedName>
</protein>
<dbReference type="Gene3D" id="3.40.50.720">
    <property type="entry name" value="NAD(P)-binding Rossmann-like Domain"/>
    <property type="match status" value="1"/>
</dbReference>
<dbReference type="InterPro" id="IPR022291">
    <property type="entry name" value="Bacteriocin_synth_cyclodeHase"/>
</dbReference>
<dbReference type="RefSeq" id="WP_186346091.1">
    <property type="nucleotide sequence ID" value="NZ_BMMR01000005.1"/>
</dbReference>